<feature type="repeat" description="TPR" evidence="3">
    <location>
        <begin position="25"/>
        <end position="58"/>
    </location>
</feature>
<dbReference type="SUPFAM" id="SSF48452">
    <property type="entry name" value="TPR-like"/>
    <property type="match status" value="1"/>
</dbReference>
<evidence type="ECO:0000313" key="4">
    <source>
        <dbReference type="EMBL" id="ABZ08703.1"/>
    </source>
</evidence>
<organism evidence="4">
    <name type="scientific">uncultured marine crenarchaeote HF4000_APKG3K8</name>
    <dbReference type="NCBI Taxonomy" id="455588"/>
    <lineage>
        <taxon>Archaea</taxon>
        <taxon>Nitrososphaerota</taxon>
        <taxon>Nitrososphaeria</taxon>
        <taxon>Nitrosopumilales</taxon>
        <taxon>environmental samples</taxon>
    </lineage>
</organism>
<evidence type="ECO:0000256" key="1">
    <source>
        <dbReference type="ARBA" id="ARBA00022737"/>
    </source>
</evidence>
<dbReference type="PANTHER" id="PTHR44943">
    <property type="entry name" value="CELLULOSE SYNTHASE OPERON PROTEIN C"/>
    <property type="match status" value="1"/>
</dbReference>
<keyword evidence="1" id="KW-0677">Repeat</keyword>
<name>B3T7Z4_9ARCH</name>
<dbReference type="AlphaFoldDB" id="B3T7Z4"/>
<reference evidence="4" key="1">
    <citation type="journal article" date="2008" name="ISME J.">
        <title>Genomic patterns of recombination, clonal divergence and environment in marine microbial populations.</title>
        <authorList>
            <person name="Konstantinidis K.T."/>
            <person name="Delong E.F."/>
        </authorList>
    </citation>
    <scope>NUCLEOTIDE SEQUENCE</scope>
</reference>
<dbReference type="InterPro" id="IPR011990">
    <property type="entry name" value="TPR-like_helical_dom_sf"/>
</dbReference>
<accession>B3T7Z4</accession>
<gene>
    <name evidence="4" type="ORF">ALOHA_HF4000APKG3K8ctg1g36</name>
</gene>
<dbReference type="InterPro" id="IPR051685">
    <property type="entry name" value="Ycf3/AcsC/BcsC/TPR_MFPF"/>
</dbReference>
<dbReference type="Gene3D" id="1.25.40.10">
    <property type="entry name" value="Tetratricopeptide repeat domain"/>
    <property type="match status" value="1"/>
</dbReference>
<dbReference type="InterPro" id="IPR019734">
    <property type="entry name" value="TPR_rpt"/>
</dbReference>
<sequence>MKVIIIAILIAFSFSTIFYANAESVEELHDVAYQFMKSGNFSDAIDTYSKILEMQPNDEQALLNRAIAYTHAEEWKIKPVNVGVRMVTHQGTVPHYPHQDIQVDRFDEAIRDLDSVLLLNPNNKKALNKKAFILVKLDCVSYKKCGPLESLRILEQMLESDPNNNELENQRNFVLTNVPSFNVGDTDGDYIVRAQRILKDSEGSLVSVIDGVNSRVVPTRLLEEYLDGEKEFLQNLEKKIVSIEGEQYVKWRYEISGVENKRGFFGKWGIYTPITIEDVEERNRVAELELASTMTPAVVTDKGDHYLIIIEVLKKI</sequence>
<dbReference type="EMBL" id="EU016634">
    <property type="protein sequence ID" value="ABZ08703.1"/>
    <property type="molecule type" value="Genomic_DNA"/>
</dbReference>
<proteinExistence type="predicted"/>
<keyword evidence="2 3" id="KW-0802">TPR repeat</keyword>
<evidence type="ECO:0000256" key="2">
    <source>
        <dbReference type="ARBA" id="ARBA00022803"/>
    </source>
</evidence>
<dbReference type="PROSITE" id="PS50005">
    <property type="entry name" value="TPR"/>
    <property type="match status" value="1"/>
</dbReference>
<evidence type="ECO:0000256" key="3">
    <source>
        <dbReference type="PROSITE-ProRule" id="PRU00339"/>
    </source>
</evidence>
<dbReference type="PANTHER" id="PTHR44943:SF8">
    <property type="entry name" value="TPR REPEAT-CONTAINING PROTEIN MJ0263"/>
    <property type="match status" value="1"/>
</dbReference>
<protein>
    <submittedName>
        <fullName evidence="4">Putative TPR domain protein</fullName>
    </submittedName>
</protein>